<evidence type="ECO:0000256" key="6">
    <source>
        <dbReference type="SAM" id="MobiDB-lite"/>
    </source>
</evidence>
<evidence type="ECO:0000313" key="9">
    <source>
        <dbReference type="Proteomes" id="UP000024404"/>
    </source>
</evidence>
<evidence type="ECO:0000256" key="5">
    <source>
        <dbReference type="ARBA" id="ARBA00023329"/>
    </source>
</evidence>
<dbReference type="InterPro" id="IPR040057">
    <property type="entry name" value="Spe-39"/>
</dbReference>
<organism evidence="8 9">
    <name type="scientific">Onchocerca volvulus</name>
    <dbReference type="NCBI Taxonomy" id="6282"/>
    <lineage>
        <taxon>Eukaryota</taxon>
        <taxon>Metazoa</taxon>
        <taxon>Ecdysozoa</taxon>
        <taxon>Nematoda</taxon>
        <taxon>Chromadorea</taxon>
        <taxon>Rhabditida</taxon>
        <taxon>Spirurina</taxon>
        <taxon>Spiruromorpha</taxon>
        <taxon>Filarioidea</taxon>
        <taxon>Onchocercidae</taxon>
        <taxon>Onchocerca</taxon>
    </lineage>
</organism>
<evidence type="ECO:0000313" key="8">
    <source>
        <dbReference type="EnsemblMetazoa" id="OVOC7497.1"/>
    </source>
</evidence>
<feature type="region of interest" description="Disordered" evidence="6">
    <location>
        <begin position="58"/>
        <end position="77"/>
    </location>
</feature>
<sequence length="517" mass="58528">MAAHRKFTFDNPEDSYWNSNDPIAVSFADDNLSTTNAAAARAALEDLFECKVRFDSEDGSSNAESESPLTAENSTKQNLSFRNGSVNMLKTITASSISNRPFLHLDEDHSFDEKFSFKSAAIFSKSSASVISDGSGESLSSNVTAQLDYSRLKSEHRKLQKHLEQVRLERYRAADPEITVRRLLRNDPVSLDLYRSKKEKLDLLEAALESYDGNVIIAVVLSLERSLETSVFLDIIKEKPIAVNHYIAYLKDMKNFDQLTSTLLALNRTEEVALVLYSVACRKQPSERIVYLKKCLNSCSAVSSLVAFSKSVNEYIDLLERQIIIEDADEALIKEEGSKIFQQYPKTVTLIGRPVLTTLYYSCLYHFDLPVNAYASPLSIKEFFNITEKQYAWTTISALTRLKRWNDIEKVLMSKKLLGGVKIHCPFGWRHLFTIISSNEQPPKEILCKFLRAIPDLNERQRLANQFPEVSEVTIECLVAQKDRIALSAFLAKLTPHTVEAHKALNALNNATNRWKN</sequence>
<feature type="domain" description="Vps16 C-terminal" evidence="7">
    <location>
        <begin position="380"/>
        <end position="500"/>
    </location>
</feature>
<dbReference type="EMBL" id="CMVM020000210">
    <property type="status" value="NOT_ANNOTATED_CDS"/>
    <property type="molecule type" value="Genomic_DNA"/>
</dbReference>
<dbReference type="GO" id="GO:0005770">
    <property type="term" value="C:late endosome"/>
    <property type="evidence" value="ECO:0007669"/>
    <property type="project" value="UniProtKB-SubCell"/>
</dbReference>
<reference evidence="8" key="2">
    <citation type="submission" date="2022-06" db="UniProtKB">
        <authorList>
            <consortium name="EnsemblMetazoa"/>
        </authorList>
    </citation>
    <scope>IDENTIFICATION</scope>
</reference>
<dbReference type="GO" id="GO:0007034">
    <property type="term" value="P:vacuolar transport"/>
    <property type="evidence" value="ECO:0007669"/>
    <property type="project" value="TreeGrafter"/>
</dbReference>
<dbReference type="GO" id="GO:0099023">
    <property type="term" value="C:vesicle tethering complex"/>
    <property type="evidence" value="ECO:0007669"/>
    <property type="project" value="UniProtKB-ARBA"/>
</dbReference>
<evidence type="ECO:0000256" key="4">
    <source>
        <dbReference type="ARBA" id="ARBA00022753"/>
    </source>
</evidence>
<dbReference type="GO" id="GO:0005769">
    <property type="term" value="C:early endosome"/>
    <property type="evidence" value="ECO:0007669"/>
    <property type="project" value="UniProtKB-SubCell"/>
</dbReference>
<evidence type="ECO:0000256" key="3">
    <source>
        <dbReference type="ARBA" id="ARBA00004603"/>
    </source>
</evidence>
<dbReference type="AlphaFoldDB" id="A0A8R1Y225"/>
<reference evidence="9" key="1">
    <citation type="submission" date="2013-10" db="EMBL/GenBank/DDBJ databases">
        <title>Genome sequencing of Onchocerca volvulus.</title>
        <authorList>
            <person name="Cotton J."/>
            <person name="Tsai J."/>
            <person name="Stanley E."/>
            <person name="Tracey A."/>
            <person name="Holroyd N."/>
            <person name="Lustigman S."/>
            <person name="Berriman M."/>
        </authorList>
    </citation>
    <scope>NUCLEOTIDE SEQUENCE</scope>
</reference>
<dbReference type="Proteomes" id="UP000024404">
    <property type="component" value="Unassembled WGS sequence"/>
</dbReference>
<feature type="domain" description="Vps16 C-terminal" evidence="7">
    <location>
        <begin position="193"/>
        <end position="326"/>
    </location>
</feature>
<dbReference type="EnsemblMetazoa" id="OVOC7497.1">
    <property type="protein sequence ID" value="OVOC7497.1"/>
    <property type="gene ID" value="WBGene00244306"/>
</dbReference>
<protein>
    <recommendedName>
        <fullName evidence="7">Vps16 C-terminal domain-containing protein</fullName>
    </recommendedName>
</protein>
<dbReference type="GO" id="GO:0006886">
    <property type="term" value="P:intracellular protein transport"/>
    <property type="evidence" value="ECO:0007669"/>
    <property type="project" value="InterPro"/>
</dbReference>
<accession>A0A8R1Y225</accession>
<keyword evidence="5" id="KW-0968">Cytoplasmic vesicle</keyword>
<dbReference type="PANTHER" id="PTHR13364">
    <property type="entry name" value="DEFECTIVE SPERMATOGENESIS PROTEIN 39"/>
    <property type="match status" value="1"/>
</dbReference>
<feature type="compositionally biased region" description="Polar residues" evidence="6">
    <location>
        <begin position="59"/>
        <end position="77"/>
    </location>
</feature>
<evidence type="ECO:0000259" key="7">
    <source>
        <dbReference type="Pfam" id="PF04840"/>
    </source>
</evidence>
<comment type="subcellular location">
    <subcellularLocation>
        <location evidence="2">Cytoplasmic vesicle</location>
    </subcellularLocation>
    <subcellularLocation>
        <location evidence="1">Early endosome</location>
    </subcellularLocation>
    <subcellularLocation>
        <location evidence="3">Late endosome</location>
    </subcellularLocation>
</comment>
<evidence type="ECO:0000256" key="2">
    <source>
        <dbReference type="ARBA" id="ARBA00004541"/>
    </source>
</evidence>
<proteinExistence type="predicted"/>
<evidence type="ECO:0000256" key="1">
    <source>
        <dbReference type="ARBA" id="ARBA00004412"/>
    </source>
</evidence>
<keyword evidence="4" id="KW-0967">Endosome</keyword>
<dbReference type="Gene3D" id="1.10.150.780">
    <property type="entry name" value="Vps16, C-terminal region"/>
    <property type="match status" value="1"/>
</dbReference>
<dbReference type="Pfam" id="PF04840">
    <property type="entry name" value="Vps16_C"/>
    <property type="match status" value="2"/>
</dbReference>
<dbReference type="InterPro" id="IPR038132">
    <property type="entry name" value="Vps16_C_sf"/>
</dbReference>
<dbReference type="OMA" id="PEMVIEC"/>
<keyword evidence="9" id="KW-1185">Reference proteome</keyword>
<dbReference type="PANTHER" id="PTHR13364:SF6">
    <property type="entry name" value="SPERMATOGENESIS-DEFECTIVE PROTEIN 39 HOMOLOG"/>
    <property type="match status" value="1"/>
</dbReference>
<dbReference type="InterPro" id="IPR006925">
    <property type="entry name" value="Vps16_C"/>
</dbReference>
<name>A0A8R1Y225_ONCVO</name>